<evidence type="ECO:0000313" key="2">
    <source>
        <dbReference type="Proteomes" id="UP000053309"/>
    </source>
</evidence>
<accession>A0A087V2W7</accession>
<dbReference type="AlphaFoldDB" id="A0A087V2W7"/>
<evidence type="ECO:0000313" key="1">
    <source>
        <dbReference type="EMBL" id="KFO06959.1"/>
    </source>
</evidence>
<dbReference type="EMBL" id="KL477852">
    <property type="protein sequence ID" value="KFO06959.1"/>
    <property type="molecule type" value="Genomic_DNA"/>
</dbReference>
<dbReference type="Proteomes" id="UP000053309">
    <property type="component" value="Unassembled WGS sequence"/>
</dbReference>
<proteinExistence type="predicted"/>
<sequence>TACGHQFLSALGGNYFCVIGSHPMTRSFSMQRFYCQVLIPLLATQLHIHLGGLMTYTVPSLHDFNGHVIRGEWSLQ</sequence>
<keyword evidence="2" id="KW-1185">Reference proteome</keyword>
<gene>
    <name evidence="1" type="ORF">N312_13285</name>
</gene>
<feature type="non-terminal residue" evidence="1">
    <location>
        <position position="76"/>
    </location>
</feature>
<reference evidence="1 2" key="1">
    <citation type="submission" date="2014-04" db="EMBL/GenBank/DDBJ databases">
        <title>Genome evolution of avian class.</title>
        <authorList>
            <person name="Zhang G."/>
            <person name="Li C."/>
        </authorList>
    </citation>
    <scope>NUCLEOTIDE SEQUENCE [LARGE SCALE GENOMIC DNA]</scope>
    <source>
        <strain evidence="1">BGI_N312</strain>
    </source>
</reference>
<organism evidence="1 2">
    <name type="scientific">Balearica regulorum gibbericeps</name>
    <name type="common">East African grey crowned-crane</name>
    <dbReference type="NCBI Taxonomy" id="100784"/>
    <lineage>
        <taxon>Eukaryota</taxon>
        <taxon>Metazoa</taxon>
        <taxon>Chordata</taxon>
        <taxon>Craniata</taxon>
        <taxon>Vertebrata</taxon>
        <taxon>Euteleostomi</taxon>
        <taxon>Archelosauria</taxon>
        <taxon>Archosauria</taxon>
        <taxon>Dinosauria</taxon>
        <taxon>Saurischia</taxon>
        <taxon>Theropoda</taxon>
        <taxon>Coelurosauria</taxon>
        <taxon>Aves</taxon>
        <taxon>Neognathae</taxon>
        <taxon>Neoaves</taxon>
        <taxon>Gruiformes</taxon>
        <taxon>Gruidae</taxon>
        <taxon>Balearica</taxon>
    </lineage>
</organism>
<protein>
    <submittedName>
        <fullName evidence="1">Uncharacterized protein</fullName>
    </submittedName>
</protein>
<name>A0A087V2W7_BALRE</name>
<feature type="non-terminal residue" evidence="1">
    <location>
        <position position="1"/>
    </location>
</feature>